<dbReference type="Pfam" id="PF09917">
    <property type="entry name" value="DUF2147"/>
    <property type="match status" value="1"/>
</dbReference>
<sequence length="148" mass="15895">MRTTFKTLLLALPLLAAGFSASASDSAAGRWRTIDDETGRVKSIVEISQAANGTLSGKVLQVLQSEHGPHPLCNKCEGANKGKPIEGMTILWNVRPDGANKWANGTILDPAKGKTYSSKVALVDNGRKLDVSGCIAFICRTQTWLRDQ</sequence>
<protein>
    <recommendedName>
        <fullName evidence="2">DUF2147 domain-containing protein</fullName>
    </recommendedName>
</protein>
<dbReference type="RefSeq" id="WP_057627123.1">
    <property type="nucleotide sequence ID" value="NZ_JBDJMY010000085.1"/>
</dbReference>
<organism evidence="3 4">
    <name type="scientific">Stenotrophomonas terrae</name>
    <dbReference type="NCBI Taxonomy" id="405446"/>
    <lineage>
        <taxon>Bacteria</taxon>
        <taxon>Pseudomonadati</taxon>
        <taxon>Pseudomonadota</taxon>
        <taxon>Gammaproteobacteria</taxon>
        <taxon>Lysobacterales</taxon>
        <taxon>Lysobacteraceae</taxon>
        <taxon>Stenotrophomonas</taxon>
    </lineage>
</organism>
<gene>
    <name evidence="3" type="ORF">ABB27_05035</name>
</gene>
<comment type="caution">
    <text evidence="3">The sequence shown here is derived from an EMBL/GenBank/DDBJ whole genome shotgun (WGS) entry which is preliminary data.</text>
</comment>
<reference evidence="3 4" key="1">
    <citation type="submission" date="2015-05" db="EMBL/GenBank/DDBJ databases">
        <title>Genome sequencing and analysis of members of genus Stenotrophomonas.</title>
        <authorList>
            <person name="Patil P.P."/>
            <person name="Midha S."/>
            <person name="Patil P.B."/>
        </authorList>
    </citation>
    <scope>NUCLEOTIDE SEQUENCE [LARGE SCALE GENOMIC DNA]</scope>
    <source>
        <strain evidence="3 4">DSM 18941</strain>
    </source>
</reference>
<evidence type="ECO:0000313" key="3">
    <source>
        <dbReference type="EMBL" id="KRG70293.1"/>
    </source>
</evidence>
<feature type="domain" description="DUF2147" evidence="2">
    <location>
        <begin position="29"/>
        <end position="146"/>
    </location>
</feature>
<keyword evidence="4" id="KW-1185">Reference proteome</keyword>
<evidence type="ECO:0000256" key="1">
    <source>
        <dbReference type="SAM" id="SignalP"/>
    </source>
</evidence>
<dbReference type="PANTHER" id="PTHR36919">
    <property type="entry name" value="BLR1215 PROTEIN"/>
    <property type="match status" value="1"/>
</dbReference>
<keyword evidence="1" id="KW-0732">Signal</keyword>
<dbReference type="OrthoDB" id="9814399at2"/>
<accession>A0A0R0CKY7</accession>
<dbReference type="PATRIC" id="fig|405446.3.peg.303"/>
<dbReference type="PANTHER" id="PTHR36919:SF3">
    <property type="entry name" value="BLL5882 PROTEIN"/>
    <property type="match status" value="1"/>
</dbReference>
<dbReference type="AlphaFoldDB" id="A0A0R0CKY7"/>
<evidence type="ECO:0000259" key="2">
    <source>
        <dbReference type="Pfam" id="PF09917"/>
    </source>
</evidence>
<proteinExistence type="predicted"/>
<feature type="signal peptide" evidence="1">
    <location>
        <begin position="1"/>
        <end position="23"/>
    </location>
</feature>
<dbReference type="InterPro" id="IPR019223">
    <property type="entry name" value="DUF2147"/>
</dbReference>
<dbReference type="Gene3D" id="2.40.128.520">
    <property type="match status" value="1"/>
</dbReference>
<dbReference type="EMBL" id="LDJJ01000013">
    <property type="protein sequence ID" value="KRG70293.1"/>
    <property type="molecule type" value="Genomic_DNA"/>
</dbReference>
<evidence type="ECO:0000313" key="4">
    <source>
        <dbReference type="Proteomes" id="UP000051863"/>
    </source>
</evidence>
<name>A0A0R0CKY7_9GAMM</name>
<dbReference type="Proteomes" id="UP000051863">
    <property type="component" value="Unassembled WGS sequence"/>
</dbReference>
<feature type="chain" id="PRO_5006394308" description="DUF2147 domain-containing protein" evidence="1">
    <location>
        <begin position="24"/>
        <end position="148"/>
    </location>
</feature>